<dbReference type="InterPro" id="IPR039697">
    <property type="entry name" value="Alcohol_dehydrogenase_Fe"/>
</dbReference>
<evidence type="ECO:0000256" key="1">
    <source>
        <dbReference type="ARBA" id="ARBA00001962"/>
    </source>
</evidence>
<dbReference type="Proteomes" id="UP000681356">
    <property type="component" value="Unassembled WGS sequence"/>
</dbReference>
<dbReference type="InterPro" id="IPR018211">
    <property type="entry name" value="ADH_Fe_CS"/>
</dbReference>
<protein>
    <submittedName>
        <fullName evidence="7">Iron-containing alcohol dehydrogenase</fullName>
        <ecNumber evidence="7">1.1.1.1</ecNumber>
    </submittedName>
</protein>
<dbReference type="InterPro" id="IPR056798">
    <property type="entry name" value="ADH_Fe_C"/>
</dbReference>
<evidence type="ECO:0000259" key="5">
    <source>
        <dbReference type="Pfam" id="PF00465"/>
    </source>
</evidence>
<dbReference type="Gene3D" id="3.40.50.1970">
    <property type="match status" value="1"/>
</dbReference>
<dbReference type="PROSITE" id="PS00913">
    <property type="entry name" value="ADH_IRON_1"/>
    <property type="match status" value="1"/>
</dbReference>
<dbReference type="PANTHER" id="PTHR11496:SF102">
    <property type="entry name" value="ALCOHOL DEHYDROGENASE 4"/>
    <property type="match status" value="1"/>
</dbReference>
<comment type="caution">
    <text evidence="7">The sequence shown here is derived from an EMBL/GenBank/DDBJ whole genome shotgun (WGS) entry which is preliminary data.</text>
</comment>
<keyword evidence="8" id="KW-1185">Reference proteome</keyword>
<organism evidence="7 8">
    <name type="scientific">Thetidibacter halocola</name>
    <dbReference type="NCBI Taxonomy" id="2827239"/>
    <lineage>
        <taxon>Bacteria</taxon>
        <taxon>Pseudomonadati</taxon>
        <taxon>Pseudomonadota</taxon>
        <taxon>Alphaproteobacteria</taxon>
        <taxon>Rhodobacterales</taxon>
        <taxon>Roseobacteraceae</taxon>
        <taxon>Thetidibacter</taxon>
    </lineage>
</organism>
<evidence type="ECO:0000313" key="7">
    <source>
        <dbReference type="EMBL" id="MBS0123720.1"/>
    </source>
</evidence>
<feature type="domain" description="Fe-containing alcohol dehydrogenase-like C-terminal" evidence="6">
    <location>
        <begin position="185"/>
        <end position="312"/>
    </location>
</feature>
<dbReference type="GO" id="GO:0004022">
    <property type="term" value="F:alcohol dehydrogenase (NAD+) activity"/>
    <property type="evidence" value="ECO:0007669"/>
    <property type="project" value="UniProtKB-EC"/>
</dbReference>
<comment type="similarity">
    <text evidence="2">Belongs to the iron-containing alcohol dehydrogenase family.</text>
</comment>
<keyword evidence="3 7" id="KW-0560">Oxidoreductase</keyword>
<dbReference type="Gene3D" id="1.20.1090.10">
    <property type="entry name" value="Dehydroquinate synthase-like - alpha domain"/>
    <property type="match status" value="1"/>
</dbReference>
<accession>A0A8J8B7N0</accession>
<dbReference type="InterPro" id="IPR001670">
    <property type="entry name" value="ADH_Fe/GldA"/>
</dbReference>
<dbReference type="EMBL" id="JAGTUU010000002">
    <property type="protein sequence ID" value="MBS0123720.1"/>
    <property type="molecule type" value="Genomic_DNA"/>
</dbReference>
<reference evidence="7" key="1">
    <citation type="submission" date="2021-04" db="EMBL/GenBank/DDBJ databases">
        <authorList>
            <person name="Yoon J."/>
        </authorList>
    </citation>
    <scope>NUCLEOTIDE SEQUENCE</scope>
    <source>
        <strain evidence="7">KMU-90</strain>
    </source>
</reference>
<evidence type="ECO:0000259" key="6">
    <source>
        <dbReference type="Pfam" id="PF25137"/>
    </source>
</evidence>
<dbReference type="GO" id="GO:0046872">
    <property type="term" value="F:metal ion binding"/>
    <property type="evidence" value="ECO:0007669"/>
    <property type="project" value="InterPro"/>
</dbReference>
<comment type="cofactor">
    <cofactor evidence="1">
        <name>Fe cation</name>
        <dbReference type="ChEBI" id="CHEBI:24875"/>
    </cofactor>
</comment>
<dbReference type="PANTHER" id="PTHR11496">
    <property type="entry name" value="ALCOHOL DEHYDROGENASE"/>
    <property type="match status" value="1"/>
</dbReference>
<dbReference type="EC" id="1.1.1.1" evidence="7"/>
<sequence>MSALVVPARSVAAPGSRAVLFDVLGAMPGGVLLVHSLSAAWADEAGRQIESTGRALHRLPARGEPTLPKLESALDDLRGLQIGVVVAIGGGSAIDLAKALAALLPAPRPPLDHLEVVGRGLPLDVSPLPMIALPTTAGTGAEATKNAVIDVPDHGRKVSLREVRMVPRVAILDAELTLGLPWPVTLMTGMDAITQLIEPFVCTRATPQTDFICRAAIGPAMRALLALSRGDSLAARHTMILAAHLGGIALANAGLGAVHGLAGVIGGRTGAPHGAICARLLPEILEVNRLACQSAGLDTGRFDEIDGMVADAFGAPAAKASDLLRGFLRDQDLPSLLGRAATPPDPNLLAQEAEVSSSMKANPVALPRAVLAQAVRAADPAFG</sequence>
<dbReference type="Pfam" id="PF25137">
    <property type="entry name" value="ADH_Fe_C"/>
    <property type="match status" value="1"/>
</dbReference>
<evidence type="ECO:0000256" key="2">
    <source>
        <dbReference type="ARBA" id="ARBA00007358"/>
    </source>
</evidence>
<dbReference type="AlphaFoldDB" id="A0A8J8B7N0"/>
<name>A0A8J8B7N0_9RHOB</name>
<keyword evidence="4" id="KW-0520">NAD</keyword>
<dbReference type="RefSeq" id="WP_212535683.1">
    <property type="nucleotide sequence ID" value="NZ_JAGTUU010000002.1"/>
</dbReference>
<feature type="domain" description="Alcohol dehydrogenase iron-type/glycerol dehydrogenase GldA" evidence="5">
    <location>
        <begin position="14"/>
        <end position="173"/>
    </location>
</feature>
<evidence type="ECO:0000256" key="3">
    <source>
        <dbReference type="ARBA" id="ARBA00023002"/>
    </source>
</evidence>
<dbReference type="Pfam" id="PF00465">
    <property type="entry name" value="Fe-ADH"/>
    <property type="match status" value="1"/>
</dbReference>
<evidence type="ECO:0000256" key="4">
    <source>
        <dbReference type="ARBA" id="ARBA00023027"/>
    </source>
</evidence>
<gene>
    <name evidence="7" type="ORF">KB874_06185</name>
</gene>
<proteinExistence type="inferred from homology"/>
<evidence type="ECO:0000313" key="8">
    <source>
        <dbReference type="Proteomes" id="UP000681356"/>
    </source>
</evidence>
<dbReference type="SUPFAM" id="SSF56796">
    <property type="entry name" value="Dehydroquinate synthase-like"/>
    <property type="match status" value="1"/>
</dbReference>